<proteinExistence type="inferred from homology"/>
<keyword evidence="4 8" id="KW-0547">Nucleotide-binding</keyword>
<evidence type="ECO:0000256" key="8">
    <source>
        <dbReference type="HAMAP-Rule" id="MF_00100"/>
    </source>
</evidence>
<dbReference type="OrthoDB" id="30957at2157"/>
<dbReference type="GO" id="GO:0005737">
    <property type="term" value="C:cytoplasm"/>
    <property type="evidence" value="ECO:0007669"/>
    <property type="project" value="TreeGrafter"/>
</dbReference>
<dbReference type="SUPFAM" id="SSF52156">
    <property type="entry name" value="Initiation factor IF2/eIF5b, domain 3"/>
    <property type="match status" value="1"/>
</dbReference>
<dbReference type="InterPro" id="IPR023115">
    <property type="entry name" value="TIF_IF2_dom3"/>
</dbReference>
<dbReference type="Pfam" id="PF14578">
    <property type="entry name" value="GTP_EFTU_D4"/>
    <property type="match status" value="1"/>
</dbReference>
<evidence type="ECO:0000259" key="10">
    <source>
        <dbReference type="PROSITE" id="PS51722"/>
    </source>
</evidence>
<dbReference type="RefSeq" id="WP_008297744.1">
    <property type="nucleotide sequence ID" value="NZ_AEXL02000045.1"/>
</dbReference>
<dbReference type="Gene3D" id="3.40.50.10050">
    <property type="entry name" value="Translation initiation factor IF- 2, domain 3"/>
    <property type="match status" value="1"/>
</dbReference>
<dbReference type="FunFam" id="3.40.50.10050:FF:000001">
    <property type="entry name" value="Translation initiation factor IF-2"/>
    <property type="match status" value="1"/>
</dbReference>
<dbReference type="Pfam" id="PF11987">
    <property type="entry name" value="IF-2"/>
    <property type="match status" value="1"/>
</dbReference>
<dbReference type="PANTHER" id="PTHR43381">
    <property type="entry name" value="TRANSLATION INITIATION FACTOR IF-2-RELATED"/>
    <property type="match status" value="1"/>
</dbReference>
<dbReference type="GO" id="GO:0005525">
    <property type="term" value="F:GTP binding"/>
    <property type="evidence" value="ECO:0007669"/>
    <property type="project" value="UniProtKB-KW"/>
</dbReference>
<dbReference type="EMBL" id="AEXL02000045">
    <property type="protein sequence ID" value="EIJ66586.1"/>
    <property type="molecule type" value="Genomic_DNA"/>
</dbReference>
<dbReference type="PROSITE" id="PS51722">
    <property type="entry name" value="G_TR_2"/>
    <property type="match status" value="1"/>
</dbReference>
<dbReference type="GO" id="GO:0003924">
    <property type="term" value="F:GTPase activity"/>
    <property type="evidence" value="ECO:0007669"/>
    <property type="project" value="UniProtKB-UniRule"/>
</dbReference>
<name>I3D4E3_9ARCH</name>
<evidence type="ECO:0000313" key="12">
    <source>
        <dbReference type="Proteomes" id="UP000003423"/>
    </source>
</evidence>
<dbReference type="Pfam" id="PF00009">
    <property type="entry name" value="GTP_EFTU"/>
    <property type="match status" value="1"/>
</dbReference>
<dbReference type="CDD" id="cd01887">
    <property type="entry name" value="IF2_eIF5B"/>
    <property type="match status" value="1"/>
</dbReference>
<dbReference type="Gene3D" id="3.40.50.300">
    <property type="entry name" value="P-loop containing nucleotide triphosphate hydrolases"/>
    <property type="match status" value="1"/>
</dbReference>
<keyword evidence="12" id="KW-1185">Reference proteome</keyword>
<evidence type="ECO:0000256" key="9">
    <source>
        <dbReference type="RuleBase" id="RU000644"/>
    </source>
</evidence>
<dbReference type="PRINTS" id="PR00315">
    <property type="entry name" value="ELONGATNFCT"/>
</dbReference>
<feature type="domain" description="Tr-type G" evidence="10">
    <location>
        <begin position="3"/>
        <end position="221"/>
    </location>
</feature>
<dbReference type="InterPro" id="IPR027417">
    <property type="entry name" value="P-loop_NTPase"/>
</dbReference>
<dbReference type="SUPFAM" id="SSF52540">
    <property type="entry name" value="P-loop containing nucleoside triphosphate hydrolases"/>
    <property type="match status" value="1"/>
</dbReference>
<dbReference type="InterPro" id="IPR009000">
    <property type="entry name" value="Transl_B-barrel_sf"/>
</dbReference>
<dbReference type="InterPro" id="IPR000795">
    <property type="entry name" value="T_Tr_GTP-bd_dom"/>
</dbReference>
<dbReference type="AlphaFoldDB" id="I3D4E3"/>
<evidence type="ECO:0000256" key="6">
    <source>
        <dbReference type="ARBA" id="ARBA00023134"/>
    </source>
</evidence>
<dbReference type="InterPro" id="IPR015760">
    <property type="entry name" value="TIF_IF2"/>
</dbReference>
<evidence type="ECO:0000256" key="7">
    <source>
        <dbReference type="ARBA" id="ARBA00024852"/>
    </source>
</evidence>
<dbReference type="NCBIfam" id="NF003078">
    <property type="entry name" value="PRK04004.1"/>
    <property type="match status" value="1"/>
</dbReference>
<dbReference type="SUPFAM" id="SSF50447">
    <property type="entry name" value="Translation proteins"/>
    <property type="match status" value="1"/>
</dbReference>
<evidence type="ECO:0000256" key="5">
    <source>
        <dbReference type="ARBA" id="ARBA00022917"/>
    </source>
</evidence>
<organism evidence="11 12">
    <name type="scientific">Candidatus Nitrosopumilus salarius BD31</name>
    <dbReference type="NCBI Taxonomy" id="859350"/>
    <lineage>
        <taxon>Archaea</taxon>
        <taxon>Nitrososphaerota</taxon>
        <taxon>Nitrososphaeria</taxon>
        <taxon>Nitrosopumilales</taxon>
        <taxon>Nitrosopumilaceae</taxon>
        <taxon>Nitrosopumilus</taxon>
    </lineage>
</organism>
<dbReference type="InterPro" id="IPR005225">
    <property type="entry name" value="Small_GTP-bd"/>
</dbReference>
<comment type="caution">
    <text evidence="11">The sequence shown here is derived from an EMBL/GenBank/DDBJ whole genome shotgun (WGS) entry which is preliminary data.</text>
</comment>
<dbReference type="PATRIC" id="fig|859350.6.peg.394"/>
<dbReference type="InterPro" id="IPR029459">
    <property type="entry name" value="EFTU-type"/>
</dbReference>
<keyword evidence="3 8" id="KW-0396">Initiation factor</keyword>
<sequence>MQIRQPIVAVLGHVDSGKTSLLDKIRGTGVQGREAGGITQHIGASFLPSETIKEMCGPLYKKLEQAENKVPGLLVIDTPGHEVFTNLRSRGGSAADIAILVVDVNRGFQPQTNESLKILQSRKVPFVVALNKCDQISGWRKSETKFISQAIKEQDASIQADLDQKIYDVVGTLSILGYQSEAFYRVKDFKSEVAIVPISARSGVGLPELLSVLVGLTQQYLKQRLEQGEKDPRGIVLEVNDEVGLGPTANIILIDGTIKKENSIVVAKRDSVLVIKPKAILLPKPLDEMRDPRDKFKPVSSVDAAAGLKIASADLEGVLPGSTLYVASNDTEIKKFTNLIEAEMKSVFIDTETDGIILKCDTIGSLEAIVEMLRRSQVPVAKADIGPVNRRDIMEAKAIKEKNRHLGIILSFNVKVLPDAREESEISHIKVFEDKVIYSLIDNYNAWVEEDTANEEDALFAELTPISKFTFMKGMVFRNNNPAVFGVRIDVGTLKHKIPFMNMDGRKVGNIHQLQLDKKTVASAKAGDEVACSVKDVTIGRQIFEEEVYYTFPPSHEAKIILKKFMHKLSSEEQEVFNDIVRIQREKEPIYGY</sequence>
<dbReference type="FunFam" id="3.40.50.300:FF:000112">
    <property type="entry name" value="Eukaryotic translation initiation factor 5B"/>
    <property type="match status" value="1"/>
</dbReference>
<dbReference type="PANTHER" id="PTHR43381:SF4">
    <property type="entry name" value="EUKARYOTIC TRANSLATION INITIATION FACTOR 5B"/>
    <property type="match status" value="1"/>
</dbReference>
<keyword evidence="5 8" id="KW-0648">Protein biosynthesis</keyword>
<keyword evidence="6 8" id="KW-0342">GTP-binding</keyword>
<evidence type="ECO:0000256" key="4">
    <source>
        <dbReference type="ARBA" id="ARBA00022741"/>
    </source>
</evidence>
<dbReference type="NCBIfam" id="TIGR00491">
    <property type="entry name" value="aIF-2"/>
    <property type="match status" value="1"/>
</dbReference>
<evidence type="ECO:0000256" key="3">
    <source>
        <dbReference type="ARBA" id="ARBA00022540"/>
    </source>
</evidence>
<comment type="similarity">
    <text evidence="1 8 9">Belongs to the TRAFAC class translation factor GTPase superfamily. Classic translation factor GTPase family. IF-2 subfamily.</text>
</comment>
<accession>I3D4E3</accession>
<dbReference type="Proteomes" id="UP000003423">
    <property type="component" value="Unassembled WGS sequence"/>
</dbReference>
<dbReference type="GO" id="GO:0003743">
    <property type="term" value="F:translation initiation factor activity"/>
    <property type="evidence" value="ECO:0007669"/>
    <property type="project" value="UniProtKB-UniRule"/>
</dbReference>
<dbReference type="NCBIfam" id="TIGR00231">
    <property type="entry name" value="small_GTP"/>
    <property type="match status" value="1"/>
</dbReference>
<dbReference type="InterPro" id="IPR036925">
    <property type="entry name" value="TIF_IF2_dom3_sf"/>
</dbReference>
<reference evidence="11 12" key="1">
    <citation type="journal article" date="2012" name="J. Bacteriol.">
        <title>Genome sequence of "Candidatus Nitrosopumilus salaria" BD31, an ammonia-oxidizing archaeon from the San Francisco Bay estuary.</title>
        <authorList>
            <person name="Mosier A.C."/>
            <person name="Allen E.E."/>
            <person name="Kim M."/>
            <person name="Ferriera S."/>
            <person name="Francis C.A."/>
        </authorList>
    </citation>
    <scope>NUCLEOTIDE SEQUENCE [LARGE SCALE GENOMIC DNA]</scope>
    <source>
        <strain evidence="11 12">BD31</strain>
    </source>
</reference>
<gene>
    <name evidence="8 11" type="primary">infB</name>
    <name evidence="11" type="ORF">BD31_I1168</name>
</gene>
<evidence type="ECO:0000313" key="11">
    <source>
        <dbReference type="EMBL" id="EIJ66586.1"/>
    </source>
</evidence>
<feature type="binding site" evidence="8">
    <location>
        <begin position="77"/>
        <end position="81"/>
    </location>
    <ligand>
        <name>GTP</name>
        <dbReference type="ChEBI" id="CHEBI:37565"/>
    </ligand>
</feature>
<comment type="caution">
    <text evidence="8">Lacks conserved residue(s) required for the propagation of feature annotation.</text>
</comment>
<dbReference type="InterPro" id="IPR004544">
    <property type="entry name" value="TF_aIF-2_arc"/>
</dbReference>
<comment type="function">
    <text evidence="7 8 9">Function in general translation initiation by promoting the binding of the formylmethionine-tRNA to ribosomes. Seems to function along with eIF-2.</text>
</comment>
<protein>
    <recommendedName>
        <fullName evidence="2 8">Probable translation initiation factor IF-2</fullName>
    </recommendedName>
</protein>
<evidence type="ECO:0000256" key="1">
    <source>
        <dbReference type="ARBA" id="ARBA00007733"/>
    </source>
</evidence>
<dbReference type="Gene3D" id="2.40.30.10">
    <property type="entry name" value="Translation factors"/>
    <property type="match status" value="2"/>
</dbReference>
<evidence type="ECO:0000256" key="2">
    <source>
        <dbReference type="ARBA" id="ARBA00020166"/>
    </source>
</evidence>
<dbReference type="HAMAP" id="MF_00100_A">
    <property type="entry name" value="IF_2_A"/>
    <property type="match status" value="1"/>
</dbReference>